<reference evidence="6" key="1">
    <citation type="submission" date="2022-06" db="EMBL/GenBank/DDBJ databases">
        <title>Ornithinimicrobium HY1793.</title>
        <authorList>
            <person name="Huang Y."/>
        </authorList>
    </citation>
    <scope>NUCLEOTIDE SEQUENCE</scope>
    <source>
        <strain evidence="6">HY1793</strain>
    </source>
</reference>
<evidence type="ECO:0000256" key="4">
    <source>
        <dbReference type="PROSITE-ProRule" id="PRU00335"/>
    </source>
</evidence>
<name>A0ABY4YUP8_9MICO</name>
<dbReference type="RefSeq" id="WP_252593566.1">
    <property type="nucleotide sequence ID" value="NZ_CP099489.1"/>
</dbReference>
<dbReference type="SUPFAM" id="SSF46689">
    <property type="entry name" value="Homeodomain-like"/>
    <property type="match status" value="1"/>
</dbReference>
<feature type="DNA-binding region" description="H-T-H motif" evidence="4">
    <location>
        <begin position="30"/>
        <end position="49"/>
    </location>
</feature>
<keyword evidence="7" id="KW-1185">Reference proteome</keyword>
<evidence type="ECO:0000259" key="5">
    <source>
        <dbReference type="PROSITE" id="PS50977"/>
    </source>
</evidence>
<dbReference type="InterPro" id="IPR009057">
    <property type="entry name" value="Homeodomain-like_sf"/>
</dbReference>
<dbReference type="InterPro" id="IPR001647">
    <property type="entry name" value="HTH_TetR"/>
</dbReference>
<dbReference type="EMBL" id="CP099489">
    <property type="protein sequence ID" value="USQ80190.1"/>
    <property type="molecule type" value="Genomic_DNA"/>
</dbReference>
<dbReference type="PANTHER" id="PTHR30055:SF234">
    <property type="entry name" value="HTH-TYPE TRANSCRIPTIONAL REGULATOR BETI"/>
    <property type="match status" value="1"/>
</dbReference>
<evidence type="ECO:0000313" key="6">
    <source>
        <dbReference type="EMBL" id="USQ80190.1"/>
    </source>
</evidence>
<keyword evidence="1" id="KW-0805">Transcription regulation</keyword>
<dbReference type="InterPro" id="IPR041347">
    <property type="entry name" value="MftR_C"/>
</dbReference>
<dbReference type="Pfam" id="PF17754">
    <property type="entry name" value="TetR_C_14"/>
    <property type="match status" value="1"/>
</dbReference>
<keyword evidence="3" id="KW-0804">Transcription</keyword>
<proteinExistence type="predicted"/>
<feature type="domain" description="HTH tetR-type" evidence="5">
    <location>
        <begin position="7"/>
        <end position="67"/>
    </location>
</feature>
<keyword evidence="2 4" id="KW-0238">DNA-binding</keyword>
<evidence type="ECO:0000256" key="1">
    <source>
        <dbReference type="ARBA" id="ARBA00023015"/>
    </source>
</evidence>
<dbReference type="Gene3D" id="1.10.10.60">
    <property type="entry name" value="Homeodomain-like"/>
    <property type="match status" value="1"/>
</dbReference>
<dbReference type="Pfam" id="PF00440">
    <property type="entry name" value="TetR_N"/>
    <property type="match status" value="1"/>
</dbReference>
<evidence type="ECO:0000256" key="2">
    <source>
        <dbReference type="ARBA" id="ARBA00023125"/>
    </source>
</evidence>
<dbReference type="PRINTS" id="PR00455">
    <property type="entry name" value="HTHTETR"/>
</dbReference>
<dbReference type="PROSITE" id="PS50977">
    <property type="entry name" value="HTH_TETR_2"/>
    <property type="match status" value="1"/>
</dbReference>
<organism evidence="6 7">
    <name type="scientific">Ornithinimicrobium faecis</name>
    <dbReference type="NCBI Taxonomy" id="2934158"/>
    <lineage>
        <taxon>Bacteria</taxon>
        <taxon>Bacillati</taxon>
        <taxon>Actinomycetota</taxon>
        <taxon>Actinomycetes</taxon>
        <taxon>Micrococcales</taxon>
        <taxon>Ornithinimicrobiaceae</taxon>
        <taxon>Ornithinimicrobium</taxon>
    </lineage>
</organism>
<gene>
    <name evidence="6" type="ORF">NF556_00565</name>
</gene>
<protein>
    <submittedName>
        <fullName evidence="6">TetR family transcriptional regulator</fullName>
    </submittedName>
</protein>
<dbReference type="Proteomes" id="UP001056455">
    <property type="component" value="Chromosome"/>
</dbReference>
<dbReference type="PANTHER" id="PTHR30055">
    <property type="entry name" value="HTH-TYPE TRANSCRIPTIONAL REGULATOR RUTR"/>
    <property type="match status" value="1"/>
</dbReference>
<accession>A0ABY4YUP8</accession>
<evidence type="ECO:0000313" key="7">
    <source>
        <dbReference type="Proteomes" id="UP001056455"/>
    </source>
</evidence>
<evidence type="ECO:0000256" key="3">
    <source>
        <dbReference type="ARBA" id="ARBA00023163"/>
    </source>
</evidence>
<dbReference type="InterPro" id="IPR050109">
    <property type="entry name" value="HTH-type_TetR-like_transc_reg"/>
</dbReference>
<sequence length="185" mass="19860">MVDTRRERTHERLLTCALALFEAQGFESTTTAQIAAAAGVTEMTFFRHFASKARVVTTDPYDPMIADGIATQPHGLPPLVRAARGVGQALRTMSEPETDLVRRRVRVIAASPALRASTFRGHEATETRIRDQLITDGAPEMEAHVAAAALMAALTAALFLWAQDDELPVRTAVEAALLTLAGPGA</sequence>
<dbReference type="Gene3D" id="1.10.357.10">
    <property type="entry name" value="Tetracycline Repressor, domain 2"/>
    <property type="match status" value="1"/>
</dbReference>